<protein>
    <submittedName>
        <fullName evidence="1">Uncharacterized protein</fullName>
    </submittedName>
</protein>
<dbReference type="Proteomes" id="UP001431783">
    <property type="component" value="Unassembled WGS sequence"/>
</dbReference>
<comment type="caution">
    <text evidence="1">The sequence shown here is derived from an EMBL/GenBank/DDBJ whole genome shotgun (WGS) entry which is preliminary data.</text>
</comment>
<organism evidence="1 2">
    <name type="scientific">Henosepilachna vigintioctopunctata</name>
    <dbReference type="NCBI Taxonomy" id="420089"/>
    <lineage>
        <taxon>Eukaryota</taxon>
        <taxon>Metazoa</taxon>
        <taxon>Ecdysozoa</taxon>
        <taxon>Arthropoda</taxon>
        <taxon>Hexapoda</taxon>
        <taxon>Insecta</taxon>
        <taxon>Pterygota</taxon>
        <taxon>Neoptera</taxon>
        <taxon>Endopterygota</taxon>
        <taxon>Coleoptera</taxon>
        <taxon>Polyphaga</taxon>
        <taxon>Cucujiformia</taxon>
        <taxon>Coccinelloidea</taxon>
        <taxon>Coccinellidae</taxon>
        <taxon>Epilachninae</taxon>
        <taxon>Epilachnini</taxon>
        <taxon>Henosepilachna</taxon>
    </lineage>
</organism>
<dbReference type="AlphaFoldDB" id="A0AAW1UE72"/>
<evidence type="ECO:0000313" key="2">
    <source>
        <dbReference type="Proteomes" id="UP001431783"/>
    </source>
</evidence>
<name>A0AAW1UE72_9CUCU</name>
<keyword evidence="2" id="KW-1185">Reference proteome</keyword>
<reference evidence="1 2" key="1">
    <citation type="submission" date="2023-03" db="EMBL/GenBank/DDBJ databases">
        <title>Genome insight into feeding habits of ladybird beetles.</title>
        <authorList>
            <person name="Li H.-S."/>
            <person name="Huang Y.-H."/>
            <person name="Pang H."/>
        </authorList>
    </citation>
    <scope>NUCLEOTIDE SEQUENCE [LARGE SCALE GENOMIC DNA]</scope>
    <source>
        <strain evidence="1">SYSU_2023b</strain>
        <tissue evidence="1">Whole body</tissue>
    </source>
</reference>
<sequence length="68" mass="7791">MDKVSPLNLFKSLMFTKCSGHFELKTIKVIEDSNDESQFSFDIDELISEVQARFPQDVRSTVGEMPFS</sequence>
<proteinExistence type="predicted"/>
<dbReference type="EMBL" id="JARQZJ010000061">
    <property type="protein sequence ID" value="KAK9879051.1"/>
    <property type="molecule type" value="Genomic_DNA"/>
</dbReference>
<gene>
    <name evidence="1" type="ORF">WA026_003866</name>
</gene>
<evidence type="ECO:0000313" key="1">
    <source>
        <dbReference type="EMBL" id="KAK9879051.1"/>
    </source>
</evidence>
<accession>A0AAW1UE72</accession>